<name>A0ABP9ZGT1_9LACO</name>
<dbReference type="RefSeq" id="WP_353317403.1">
    <property type="nucleotide sequence ID" value="NZ_BAABVV010000024.1"/>
</dbReference>
<dbReference type="EMBL" id="BAABVV010000024">
    <property type="protein sequence ID" value="GAA6113962.1"/>
    <property type="molecule type" value="Genomic_DNA"/>
</dbReference>
<sequence length="60" mass="7204">MNDYTKSRIIRILDDIVDDLSDFQDYFEDHPDVDLTDEEERAEDDVKELDLLINWLGEQE</sequence>
<gene>
    <name evidence="1" type="ORF">AP20H10_03250</name>
</gene>
<evidence type="ECO:0000313" key="2">
    <source>
        <dbReference type="Proteomes" id="UP001438112"/>
    </source>
</evidence>
<reference evidence="1 2" key="1">
    <citation type="submission" date="2024-03" db="EMBL/GenBank/DDBJ databases">
        <title>Inconsistent identification of Apilactobacillus kunkeei-related strains obtained by well-developed overall genome related indices.</title>
        <authorList>
            <person name="Maeno S."/>
            <person name="Endo A."/>
        </authorList>
    </citation>
    <scope>NUCLEOTIDE SEQUENCE [LARGE SCALE GENOMIC DNA]</scope>
    <source>
        <strain evidence="1 2">20H-10</strain>
    </source>
</reference>
<accession>A0ABP9ZGT1</accession>
<keyword evidence="2" id="KW-1185">Reference proteome</keyword>
<protein>
    <submittedName>
        <fullName evidence="1">Uncharacterized protein</fullName>
    </submittedName>
</protein>
<organism evidence="1 2">
    <name type="scientific">Apilactobacillus apinorum</name>
    <dbReference type="NCBI Taxonomy" id="1218495"/>
    <lineage>
        <taxon>Bacteria</taxon>
        <taxon>Bacillati</taxon>
        <taxon>Bacillota</taxon>
        <taxon>Bacilli</taxon>
        <taxon>Lactobacillales</taxon>
        <taxon>Lactobacillaceae</taxon>
        <taxon>Apilactobacillus</taxon>
    </lineage>
</organism>
<proteinExistence type="predicted"/>
<comment type="caution">
    <text evidence="1">The sequence shown here is derived from an EMBL/GenBank/DDBJ whole genome shotgun (WGS) entry which is preliminary data.</text>
</comment>
<dbReference type="Proteomes" id="UP001438112">
    <property type="component" value="Unassembled WGS sequence"/>
</dbReference>
<evidence type="ECO:0000313" key="1">
    <source>
        <dbReference type="EMBL" id="GAA6113962.1"/>
    </source>
</evidence>